<evidence type="ECO:0000313" key="16">
    <source>
        <dbReference type="EMBL" id="MCE9236224.1"/>
    </source>
</evidence>
<evidence type="ECO:0000313" key="24">
    <source>
        <dbReference type="Proteomes" id="UP000436858"/>
    </source>
</evidence>
<dbReference type="InterPro" id="IPR036249">
    <property type="entry name" value="Thioredoxin-like_sf"/>
</dbReference>
<dbReference type="Proteomes" id="UP000436858">
    <property type="component" value="Unassembled WGS sequence"/>
</dbReference>
<dbReference type="PANTHER" id="PTHR45663:SF11">
    <property type="entry name" value="GEO12009P1"/>
    <property type="match status" value="1"/>
</dbReference>
<dbReference type="InterPro" id="IPR013766">
    <property type="entry name" value="Thioredoxin_domain"/>
</dbReference>
<dbReference type="Proteomes" id="UP001156218">
    <property type="component" value="Chromosome"/>
</dbReference>
<evidence type="ECO:0000313" key="12">
    <source>
        <dbReference type="EMBL" id="KAB4449623.1"/>
    </source>
</evidence>
<dbReference type="Proteomes" id="UP000500882">
    <property type="component" value="Chromosome"/>
</dbReference>
<dbReference type="EMBL" id="JAQNVG010000013">
    <property type="protein sequence ID" value="MDC2236074.1"/>
    <property type="molecule type" value="Genomic_DNA"/>
</dbReference>
<proteinExistence type="inferred from homology"/>
<evidence type="ECO:0000313" key="27">
    <source>
        <dbReference type="Proteomes" id="UP000500882"/>
    </source>
</evidence>
<dbReference type="PROSITE" id="PS51352">
    <property type="entry name" value="THIOREDOXIN_2"/>
    <property type="match status" value="1"/>
</dbReference>
<accession>C6IM78</accession>
<evidence type="ECO:0000313" key="19">
    <source>
        <dbReference type="EMBL" id="UYU67579.1"/>
    </source>
</evidence>
<feature type="disulfide bond" description="Redox-active" evidence="7">
    <location>
        <begin position="31"/>
        <end position="34"/>
    </location>
</feature>
<evidence type="ECO:0000313" key="28">
    <source>
        <dbReference type="Proteomes" id="UP001156218"/>
    </source>
</evidence>
<dbReference type="CDD" id="cd02947">
    <property type="entry name" value="TRX_family"/>
    <property type="match status" value="1"/>
</dbReference>
<dbReference type="PRINTS" id="PR00421">
    <property type="entry name" value="THIOREDOXIN"/>
</dbReference>
<reference evidence="16" key="7">
    <citation type="submission" date="2021-07" db="EMBL/GenBank/DDBJ databases">
        <title>Comparative genomics of Bacteroides fragilis group isolates reveals species-dependent resistance mechanisms and validates clinical tools for resistance prediction.</title>
        <authorList>
            <person name="Wallace M.J."/>
            <person name="Jean S."/>
            <person name="Wallace M.A."/>
            <person name="Carey-Ann B.D."/>
            <person name="Dantas G."/>
        </authorList>
    </citation>
    <scope>NUCLEOTIDE SEQUENCE</scope>
    <source>
        <strain evidence="16">BJH_160</strain>
    </source>
</reference>
<dbReference type="EMBL" id="JAHYQA010000002">
    <property type="protein sequence ID" value="MCE9236224.1"/>
    <property type="molecule type" value="Genomic_DNA"/>
</dbReference>
<evidence type="ECO:0000313" key="13">
    <source>
        <dbReference type="EMBL" id="KAB4452435.1"/>
    </source>
</evidence>
<reference evidence="18 22" key="2">
    <citation type="submission" date="2018-08" db="EMBL/GenBank/DDBJ databases">
        <title>A genome reference for cultivated species of the human gut microbiota.</title>
        <authorList>
            <person name="Zou Y."/>
            <person name="Xue W."/>
            <person name="Luo G."/>
        </authorList>
    </citation>
    <scope>NUCLEOTIDE SEQUENCE [LARGE SCALE GENOMIC DNA]</scope>
    <source>
        <strain evidence="18 22">AF37-12</strain>
    </source>
</reference>
<dbReference type="Proteomes" id="UP000436825">
    <property type="component" value="Unassembled WGS sequence"/>
</dbReference>
<dbReference type="Proteomes" id="UP001156216">
    <property type="component" value="Chromosome"/>
</dbReference>
<evidence type="ECO:0000313" key="15">
    <source>
        <dbReference type="EMBL" id="MBS5412787.1"/>
    </source>
</evidence>
<dbReference type="PIRSF" id="PIRSF000077">
    <property type="entry name" value="Thioredoxin"/>
    <property type="match status" value="1"/>
</dbReference>
<keyword evidence="5 7" id="KW-0676">Redox-active center</keyword>
<dbReference type="GeneID" id="60927900"/>
<dbReference type="EMBL" id="JAGZEE010000037">
    <property type="protein sequence ID" value="MBS5412787.1"/>
    <property type="molecule type" value="Genomic_DNA"/>
</dbReference>
<evidence type="ECO:0000256" key="3">
    <source>
        <dbReference type="ARBA" id="ARBA00022982"/>
    </source>
</evidence>
<reference evidence="10 21" key="1">
    <citation type="submission" date="2015-09" db="EMBL/GenBank/DDBJ databases">
        <authorList>
            <consortium name="Pathogen Informatics"/>
        </authorList>
    </citation>
    <scope>NUCLEOTIDE SEQUENCE [LARGE SCALE GENOMIC DNA]</scope>
    <source>
        <strain evidence="10 21">2789STDY5834899</strain>
    </source>
</reference>
<dbReference type="PROSITE" id="PS00194">
    <property type="entry name" value="THIOREDOXIN_1"/>
    <property type="match status" value="1"/>
</dbReference>
<evidence type="ECO:0000259" key="8">
    <source>
        <dbReference type="PROSITE" id="PS51352"/>
    </source>
</evidence>
<dbReference type="EMBL" id="QROV01000040">
    <property type="protein sequence ID" value="RHL53132.1"/>
    <property type="molecule type" value="Genomic_DNA"/>
</dbReference>
<organism evidence="11 25">
    <name type="scientific">Bacteroides thetaiotaomicron</name>
    <dbReference type="NCBI Taxonomy" id="818"/>
    <lineage>
        <taxon>Bacteria</taxon>
        <taxon>Pseudomonadati</taxon>
        <taxon>Bacteroidota</taxon>
        <taxon>Bacteroidia</taxon>
        <taxon>Bacteroidales</taxon>
        <taxon>Bacteroidaceae</taxon>
        <taxon>Bacteroides</taxon>
    </lineage>
</organism>
<evidence type="ECO:0000313" key="20">
    <source>
        <dbReference type="EMBL" id="UYU71208.1"/>
    </source>
</evidence>
<dbReference type="EMBL" id="CP083681">
    <property type="protein sequence ID" value="UYU71208.1"/>
    <property type="molecule type" value="Genomic_DNA"/>
</dbReference>
<dbReference type="Proteomes" id="UP000283616">
    <property type="component" value="Unassembled WGS sequence"/>
</dbReference>
<dbReference type="EMBL" id="AP022660">
    <property type="protein sequence ID" value="BCA51324.1"/>
    <property type="molecule type" value="Genomic_DNA"/>
</dbReference>
<dbReference type="InterPro" id="IPR005746">
    <property type="entry name" value="Thioredoxin"/>
</dbReference>
<dbReference type="GO" id="GO:0005829">
    <property type="term" value="C:cytosol"/>
    <property type="evidence" value="ECO:0007669"/>
    <property type="project" value="TreeGrafter"/>
</dbReference>
<evidence type="ECO:0000313" key="23">
    <source>
        <dbReference type="Proteomes" id="UP000436825"/>
    </source>
</evidence>
<keyword evidence="2" id="KW-0813">Transport</keyword>
<evidence type="ECO:0000313" key="21">
    <source>
        <dbReference type="Proteomes" id="UP000095576"/>
    </source>
</evidence>
<dbReference type="Proteomes" id="UP000095576">
    <property type="component" value="Unassembled WGS sequence"/>
</dbReference>
<protein>
    <recommendedName>
        <fullName evidence="6">Thioredoxin</fullName>
    </recommendedName>
</protein>
<dbReference type="GO" id="GO:0015035">
    <property type="term" value="F:protein-disulfide reductase activity"/>
    <property type="evidence" value="ECO:0007669"/>
    <property type="project" value="InterPro"/>
</dbReference>
<evidence type="ECO:0000313" key="18">
    <source>
        <dbReference type="EMBL" id="RHL53132.1"/>
    </source>
</evidence>
<evidence type="ECO:0000256" key="6">
    <source>
        <dbReference type="PIRNR" id="PIRNR000077"/>
    </source>
</evidence>
<reference evidence="15" key="5">
    <citation type="submission" date="2021-02" db="EMBL/GenBank/DDBJ databases">
        <title>Infant gut strain persistence is associated with maternal origin, phylogeny, and functional potential including surface adhesion and iron acquisition.</title>
        <authorList>
            <person name="Lou Y.C."/>
        </authorList>
    </citation>
    <scope>NUCLEOTIDE SEQUENCE</scope>
    <source>
        <strain evidence="15">L3_082_243G1_dasL3_082_243G1_maxbin2.maxbin.015s ta_sub</strain>
    </source>
</reference>
<evidence type="ECO:0000256" key="5">
    <source>
        <dbReference type="ARBA" id="ARBA00023284"/>
    </source>
</evidence>
<comment type="similarity">
    <text evidence="1 6">Belongs to the thioredoxin family.</text>
</comment>
<sequence>MKEKKIARDTRNREKLAGDDWVMAEFYATWCPHCQRMQPLIKEFKKEMEGIVEVVQVDVDEESDLANFYTIESTPTFILFRKGEQLWRQSGELTLERLGRAVKEFKS</sequence>
<reference evidence="9 27" key="4">
    <citation type="submission" date="2020-02" db="EMBL/GenBank/DDBJ databases">
        <title>Whole-genome sequencing and comparative analysis of the genomes of Bacteroides thetaiotaomicron and Escherichia coli isolated from a healthy resident in Vietnam.</title>
        <authorList>
            <person name="Mohsin M."/>
            <person name="Tanaka K."/>
            <person name="Kawahara R."/>
            <person name="Kondo S."/>
            <person name="Noguchi H."/>
            <person name="Motooka D."/>
            <person name="Nakamura S."/>
            <person name="Khong D.T."/>
            <person name="Nguyen T.N."/>
            <person name="Tran H.T."/>
            <person name="Yamamoto Y."/>
        </authorList>
    </citation>
    <scope>NUCLEOTIDE SEQUENCE [LARGE SCALE GENOMIC DNA]</scope>
    <source>
        <strain evidence="9 27">F9-2</strain>
    </source>
</reference>
<evidence type="ECO:0000313" key="25">
    <source>
        <dbReference type="Proteomes" id="UP000440614"/>
    </source>
</evidence>
<evidence type="ECO:0000256" key="1">
    <source>
        <dbReference type="ARBA" id="ARBA00008987"/>
    </source>
</evidence>
<dbReference type="Gene3D" id="3.40.30.10">
    <property type="entry name" value="Glutaredoxin"/>
    <property type="match status" value="1"/>
</dbReference>
<dbReference type="PANTHER" id="PTHR45663">
    <property type="entry name" value="GEO12009P1"/>
    <property type="match status" value="1"/>
</dbReference>
<dbReference type="Proteomes" id="UP000782901">
    <property type="component" value="Unassembled WGS sequence"/>
</dbReference>
<evidence type="ECO:0000313" key="11">
    <source>
        <dbReference type="EMBL" id="KAB4309899.1"/>
    </source>
</evidence>
<dbReference type="Proteomes" id="UP001217776">
    <property type="component" value="Unassembled WGS sequence"/>
</dbReference>
<evidence type="ECO:0000256" key="2">
    <source>
        <dbReference type="ARBA" id="ARBA00022448"/>
    </source>
</evidence>
<dbReference type="Proteomes" id="UP000460317">
    <property type="component" value="Unassembled WGS sequence"/>
</dbReference>
<reference evidence="17" key="8">
    <citation type="submission" date="2022-10" db="EMBL/GenBank/DDBJ databases">
        <title>Human gut microbiome strain richness.</title>
        <authorList>
            <person name="Chen-Liaw A."/>
        </authorList>
    </citation>
    <scope>NUCLEOTIDE SEQUENCE</scope>
    <source>
        <strain evidence="17">1001283st1_A3_1001283B150304_161114</strain>
    </source>
</reference>
<feature type="domain" description="Thioredoxin" evidence="8">
    <location>
        <begin position="1"/>
        <end position="107"/>
    </location>
</feature>
<evidence type="ECO:0000256" key="7">
    <source>
        <dbReference type="PIRSR" id="PIRSR000077-4"/>
    </source>
</evidence>
<dbReference type="Proteomes" id="UP001200544">
    <property type="component" value="Unassembled WGS sequence"/>
</dbReference>
<dbReference type="Pfam" id="PF00085">
    <property type="entry name" value="Thioredoxin"/>
    <property type="match status" value="1"/>
</dbReference>
<reference evidence="23 24" key="3">
    <citation type="journal article" date="2019" name="Nat. Med.">
        <title>A library of human gut bacterial isolates paired with longitudinal multiomics data enables mechanistic microbiome research.</title>
        <authorList>
            <person name="Poyet M."/>
            <person name="Groussin M."/>
            <person name="Gibbons S.M."/>
            <person name="Avila-Pacheco J."/>
            <person name="Jiang X."/>
            <person name="Kearney S.M."/>
            <person name="Perrotta A.R."/>
            <person name="Berdy B."/>
            <person name="Zhao S."/>
            <person name="Lieberman T.D."/>
            <person name="Swanson P.K."/>
            <person name="Smith M."/>
            <person name="Roesemann S."/>
            <person name="Alexander J.E."/>
            <person name="Rich S.A."/>
            <person name="Livny J."/>
            <person name="Vlamakis H."/>
            <person name="Clish C."/>
            <person name="Bullock K."/>
            <person name="Deik A."/>
            <person name="Scott J."/>
            <person name="Pierce K.A."/>
            <person name="Xavier R.J."/>
            <person name="Alm E.J."/>
        </authorList>
    </citation>
    <scope>NUCLEOTIDE SEQUENCE [LARGE SCALE GENOMIC DNA]</scope>
    <source>
        <strain evidence="13 23">BIOML-A160</strain>
        <strain evidence="14 24">BIOML-A162</strain>
        <strain evidence="12 26">BIOML-A165</strain>
        <strain evidence="11 25">BIOML-A188</strain>
    </source>
</reference>
<keyword evidence="3" id="KW-0249">Electron transport</keyword>
<evidence type="ECO:0000313" key="9">
    <source>
        <dbReference type="EMBL" id="BCA51324.1"/>
    </source>
</evidence>
<dbReference type="SUPFAM" id="SSF52833">
    <property type="entry name" value="Thioredoxin-like"/>
    <property type="match status" value="1"/>
</dbReference>
<gene>
    <name evidence="10" type="primary">trxA_3</name>
    <name evidence="9" type="ORF">BatF92_32660</name>
    <name evidence="18" type="ORF">DW011_23255</name>
    <name evidence="10" type="ORF">ERS852511_00724</name>
    <name evidence="13" type="ORF">GAN75_20490</name>
    <name evidence="14" type="ORF">GAN91_26150</name>
    <name evidence="12" type="ORF">GAN93_18570</name>
    <name evidence="11" type="ORF">GAO51_16580</name>
    <name evidence="16" type="ORF">K0H07_03510</name>
    <name evidence="15" type="ORF">KHY35_19110</name>
    <name evidence="20" type="ORF">KQP59_23585</name>
    <name evidence="19" type="ORF">KQP68_04670</name>
    <name evidence="17" type="ORF">PO127_09985</name>
</gene>
<reference evidence="19 28" key="6">
    <citation type="submission" date="2021-06" db="EMBL/GenBank/DDBJ databases">
        <title>Interrogation of the integrated mobile genetic elements in gut-associated Bacteroides with a consensus prediction approach.</title>
        <authorList>
            <person name="Campbell D.E."/>
            <person name="Leigh J.R."/>
            <person name="Kim T."/>
            <person name="England W."/>
            <person name="Whitaker R.J."/>
            <person name="Degnan P.H."/>
        </authorList>
    </citation>
    <scope>NUCLEOTIDE SEQUENCE [LARGE SCALE GENOMIC DNA]</scope>
    <source>
        <strain evidence="20">VPI-BTDOT2</strain>
        <strain evidence="19 28">WAL8669</strain>
    </source>
</reference>
<evidence type="ECO:0000313" key="22">
    <source>
        <dbReference type="Proteomes" id="UP000283616"/>
    </source>
</evidence>
<dbReference type="EMBL" id="WCSY01000016">
    <property type="protein sequence ID" value="KAB4309899.1"/>
    <property type="molecule type" value="Genomic_DNA"/>
</dbReference>
<evidence type="ECO:0000313" key="14">
    <source>
        <dbReference type="EMBL" id="KAB4470572.1"/>
    </source>
</evidence>
<dbReference type="PATRIC" id="fig|818.29.peg.3107"/>
<name>A0A139K859_BACT4</name>
<dbReference type="EMBL" id="CP083680">
    <property type="protein sequence ID" value="UYU67579.1"/>
    <property type="molecule type" value="Genomic_DNA"/>
</dbReference>
<dbReference type="EMBL" id="WCRW01000017">
    <property type="protein sequence ID" value="KAB4452435.1"/>
    <property type="molecule type" value="Genomic_DNA"/>
</dbReference>
<dbReference type="AlphaFoldDB" id="A0A139K859"/>
<evidence type="ECO:0000313" key="17">
    <source>
        <dbReference type="EMBL" id="MDC2236074.1"/>
    </source>
</evidence>
<evidence type="ECO:0000313" key="26">
    <source>
        <dbReference type="Proteomes" id="UP000460317"/>
    </source>
</evidence>
<dbReference type="EMBL" id="WCRY01000047">
    <property type="protein sequence ID" value="KAB4470572.1"/>
    <property type="molecule type" value="Genomic_DNA"/>
</dbReference>
<dbReference type="Proteomes" id="UP000440614">
    <property type="component" value="Unassembled WGS sequence"/>
</dbReference>
<dbReference type="RefSeq" id="WP_008761158.1">
    <property type="nucleotide sequence ID" value="NZ_AP022660.1"/>
</dbReference>
<evidence type="ECO:0000256" key="4">
    <source>
        <dbReference type="ARBA" id="ARBA00023157"/>
    </source>
</evidence>
<keyword evidence="4 7" id="KW-1015">Disulfide bond</keyword>
<dbReference type="GO" id="GO:0045454">
    <property type="term" value="P:cell redox homeostasis"/>
    <property type="evidence" value="ECO:0007669"/>
    <property type="project" value="TreeGrafter"/>
</dbReference>
<dbReference type="EMBL" id="WCSB01000020">
    <property type="protein sequence ID" value="KAB4449623.1"/>
    <property type="molecule type" value="Genomic_DNA"/>
</dbReference>
<evidence type="ECO:0000313" key="10">
    <source>
        <dbReference type="EMBL" id="CUO97874.1"/>
    </source>
</evidence>
<dbReference type="OMA" id="WRESGRI"/>
<dbReference type="EMBL" id="CZAP01000002">
    <property type="protein sequence ID" value="CUO97874.1"/>
    <property type="molecule type" value="Genomic_DNA"/>
</dbReference>
<dbReference type="InterPro" id="IPR017937">
    <property type="entry name" value="Thioredoxin_CS"/>
</dbReference>
<accession>A0A139K859</accession>